<organism evidence="1 2">
    <name type="scientific">[Candida] anglica</name>
    <dbReference type="NCBI Taxonomy" id="148631"/>
    <lineage>
        <taxon>Eukaryota</taxon>
        <taxon>Fungi</taxon>
        <taxon>Dikarya</taxon>
        <taxon>Ascomycota</taxon>
        <taxon>Saccharomycotina</taxon>
        <taxon>Pichiomycetes</taxon>
        <taxon>Debaryomycetaceae</taxon>
        <taxon>Kurtzmaniella</taxon>
    </lineage>
</organism>
<reference evidence="1 2" key="1">
    <citation type="submission" date="2024-01" db="EMBL/GenBank/DDBJ databases">
        <authorList>
            <consortium name="Genoscope - CEA"/>
            <person name="William W."/>
        </authorList>
    </citation>
    <scope>NUCLEOTIDE SEQUENCE [LARGE SCALE GENOMIC DNA]</scope>
    <source>
        <strain evidence="1 2">29B2s-10</strain>
    </source>
</reference>
<accession>A0ABP0EG19</accession>
<dbReference type="InterPro" id="IPR039196">
    <property type="entry name" value="Fmc1"/>
</dbReference>
<evidence type="ECO:0000313" key="2">
    <source>
        <dbReference type="Proteomes" id="UP001497600"/>
    </source>
</evidence>
<gene>
    <name evidence="1" type="primary">FMC1</name>
    <name evidence="1" type="ORF">CAAN4_E14752</name>
</gene>
<dbReference type="EMBL" id="OZ004257">
    <property type="protein sequence ID" value="CAK7909408.1"/>
    <property type="molecule type" value="Genomic_DNA"/>
</dbReference>
<keyword evidence="2" id="KW-1185">Reference proteome</keyword>
<protein>
    <submittedName>
        <fullName evidence="1">ATP synthase assembly factor Fmc1p, mitochondrial</fullName>
    </submittedName>
</protein>
<sequence>MTSFKPLYEALQKELTTIHKKTFHVHAAKELERKKAVLQYKKIQLIKQRVPTTDLDKEIAEMNANSLEAPPLDTTTLRNLAEESTYTNEPLLKVKLQQLSNMSTFLRSQREYTELLERYNPGLTMDQEDKVRRTANRVGLSVPK</sequence>
<name>A0ABP0EG19_9ASCO</name>
<dbReference type="PANTHER" id="PTHR28015:SF1">
    <property type="entry name" value="ATP SYNTHASE ASSEMBLY FACTOR FMC1, MITOCHONDRIAL"/>
    <property type="match status" value="1"/>
</dbReference>
<dbReference type="Pfam" id="PF13233">
    <property type="entry name" value="Complex1_LYR_2"/>
    <property type="match status" value="1"/>
</dbReference>
<evidence type="ECO:0000313" key="1">
    <source>
        <dbReference type="EMBL" id="CAK7909408.1"/>
    </source>
</evidence>
<proteinExistence type="predicted"/>
<dbReference type="Proteomes" id="UP001497600">
    <property type="component" value="Chromosome E"/>
</dbReference>
<dbReference type="PANTHER" id="PTHR28015">
    <property type="entry name" value="ATP SYNTHASE ASSEMBLY FACTOR FMC1, MITOCHONDRIAL"/>
    <property type="match status" value="1"/>
</dbReference>